<gene>
    <name evidence="4" type="ORF">LA521A_23210</name>
</gene>
<proteinExistence type="predicted"/>
<sequence>MVRQFHSDERIEWNEPGVRSAMQALIGDAANGKLVLMELDGELAGYLVVGFCFSLEFGGRFGLLDELYVLPAHRGGGIGKRALEEVESLCIAAGLECVRLEVSDDNEHAREIYRRRGYTLHPRRLMSKRLK</sequence>
<keyword evidence="1" id="KW-0808">Transferase</keyword>
<feature type="domain" description="N-acetyltransferase" evidence="3">
    <location>
        <begin position="1"/>
        <end position="131"/>
    </location>
</feature>
<name>A0ABN6ULG6_9GAMM</name>
<evidence type="ECO:0000313" key="4">
    <source>
        <dbReference type="EMBL" id="BDU17120.1"/>
    </source>
</evidence>
<dbReference type="Gene3D" id="3.40.630.30">
    <property type="match status" value="1"/>
</dbReference>
<dbReference type="InterPro" id="IPR050832">
    <property type="entry name" value="Bact_Acetyltransf"/>
</dbReference>
<dbReference type="CDD" id="cd04301">
    <property type="entry name" value="NAT_SF"/>
    <property type="match status" value="1"/>
</dbReference>
<accession>A0ABN6ULG6</accession>
<dbReference type="EMBL" id="AP027041">
    <property type="protein sequence ID" value="BDU17120.1"/>
    <property type="molecule type" value="Genomic_DNA"/>
</dbReference>
<dbReference type="PANTHER" id="PTHR43877:SF2">
    <property type="entry name" value="AMINOALKYLPHOSPHONATE N-ACETYLTRANSFERASE-RELATED"/>
    <property type="match status" value="1"/>
</dbReference>
<keyword evidence="5" id="KW-1185">Reference proteome</keyword>
<keyword evidence="2" id="KW-0012">Acyltransferase</keyword>
<organism evidence="4 5">
    <name type="scientific">Lysobacter auxotrophicus</name>
    <dbReference type="NCBI Taxonomy" id="2992573"/>
    <lineage>
        <taxon>Bacteria</taxon>
        <taxon>Pseudomonadati</taxon>
        <taxon>Pseudomonadota</taxon>
        <taxon>Gammaproteobacteria</taxon>
        <taxon>Lysobacterales</taxon>
        <taxon>Lysobacteraceae</taxon>
        <taxon>Lysobacter</taxon>
    </lineage>
</organism>
<dbReference type="Proteomes" id="UP001317822">
    <property type="component" value="Chromosome"/>
</dbReference>
<dbReference type="PANTHER" id="PTHR43877">
    <property type="entry name" value="AMINOALKYLPHOSPHONATE N-ACETYLTRANSFERASE-RELATED-RELATED"/>
    <property type="match status" value="1"/>
</dbReference>
<reference evidence="4 5" key="1">
    <citation type="journal article" date="2023" name="Int. J. Syst. Evol. Microbiol.">
        <title>Physiological and genomic analyses of cobalamin (vitamin B12)-auxotrophy of Lysobacter auxotrophicus sp. nov., a methionine-auxotrophic chitinolytic bacterium isolated from chitin-treated soil.</title>
        <authorList>
            <person name="Saito A."/>
            <person name="Dohra H."/>
            <person name="Hamada M."/>
            <person name="Moriuchi R."/>
            <person name="Kotsuchibashi Y."/>
            <person name="Mori K."/>
        </authorList>
    </citation>
    <scope>NUCLEOTIDE SEQUENCE [LARGE SCALE GENOMIC DNA]</scope>
    <source>
        <strain evidence="4 5">5-21a</strain>
    </source>
</reference>
<dbReference type="PROSITE" id="PS51186">
    <property type="entry name" value="GNAT"/>
    <property type="match status" value="1"/>
</dbReference>
<evidence type="ECO:0000313" key="5">
    <source>
        <dbReference type="Proteomes" id="UP001317822"/>
    </source>
</evidence>
<evidence type="ECO:0000256" key="2">
    <source>
        <dbReference type="ARBA" id="ARBA00023315"/>
    </source>
</evidence>
<evidence type="ECO:0000256" key="1">
    <source>
        <dbReference type="ARBA" id="ARBA00022679"/>
    </source>
</evidence>
<dbReference type="RefSeq" id="WP_281779084.1">
    <property type="nucleotide sequence ID" value="NZ_AP027041.1"/>
</dbReference>
<evidence type="ECO:0000259" key="3">
    <source>
        <dbReference type="PROSITE" id="PS51186"/>
    </source>
</evidence>
<dbReference type="Pfam" id="PF00583">
    <property type="entry name" value="Acetyltransf_1"/>
    <property type="match status" value="1"/>
</dbReference>
<dbReference type="InterPro" id="IPR000182">
    <property type="entry name" value="GNAT_dom"/>
</dbReference>
<dbReference type="SUPFAM" id="SSF55729">
    <property type="entry name" value="Acyl-CoA N-acyltransferases (Nat)"/>
    <property type="match status" value="1"/>
</dbReference>
<protein>
    <submittedName>
        <fullName evidence="4">GNAT family N-acetyltransferase</fullName>
    </submittedName>
</protein>
<dbReference type="InterPro" id="IPR016181">
    <property type="entry name" value="Acyl_CoA_acyltransferase"/>
</dbReference>